<evidence type="ECO:0000313" key="3">
    <source>
        <dbReference type="EMBL" id="ALG15658.1"/>
    </source>
</evidence>
<name>A0A0N9I9H1_9PSEU</name>
<dbReference type="PROSITE" id="PS00552">
    <property type="entry name" value="HTH_MERR_1"/>
    <property type="match status" value="1"/>
</dbReference>
<dbReference type="GO" id="GO:0003700">
    <property type="term" value="F:DNA-binding transcription factor activity"/>
    <property type="evidence" value="ECO:0007669"/>
    <property type="project" value="InterPro"/>
</dbReference>
<evidence type="ECO:0000256" key="1">
    <source>
        <dbReference type="ARBA" id="ARBA00023125"/>
    </source>
</evidence>
<keyword evidence="1" id="KW-0238">DNA-binding</keyword>
<reference evidence="3 4" key="1">
    <citation type="submission" date="2015-07" db="EMBL/GenBank/DDBJ databases">
        <title>Genome sequencing of Kibdelosporangium phytohabitans.</title>
        <authorList>
            <person name="Qin S."/>
            <person name="Xing K."/>
        </authorList>
    </citation>
    <scope>NUCLEOTIDE SEQUENCE [LARGE SCALE GENOMIC DNA]</scope>
    <source>
        <strain evidence="3 4">KLBMP1111</strain>
    </source>
</reference>
<dbReference type="SMART" id="SM00422">
    <property type="entry name" value="HTH_MERR"/>
    <property type="match status" value="1"/>
</dbReference>
<sequence length="126" mass="13890">MIDSQFTYTVSEVAEQSGVAASAIRFYEKHGIITGTRTSGNQRRFTEDAACRVKVARVAQRIGYKVAEIADLLDGLPNNPKTEDWQRLHDDLIKEAEKRIAEINAQLAALKTGDKLCELPGSPTLS</sequence>
<gene>
    <name evidence="3" type="ORF">AOZ06_50185</name>
</gene>
<dbReference type="PANTHER" id="PTHR30204:SF0">
    <property type="entry name" value="REDOX-SENSITIVE TRANSCRIPTIONAL ACTIVATOR SOXR"/>
    <property type="match status" value="1"/>
</dbReference>
<dbReference type="Proteomes" id="UP000063699">
    <property type="component" value="Chromosome"/>
</dbReference>
<accession>A0A0N9I9H1</accession>
<proteinExistence type="predicted"/>
<dbReference type="Pfam" id="PF13411">
    <property type="entry name" value="MerR_1"/>
    <property type="match status" value="1"/>
</dbReference>
<dbReference type="PRINTS" id="PR00040">
    <property type="entry name" value="HTHMERR"/>
</dbReference>
<dbReference type="STRING" id="860235.AOZ06_50185"/>
<dbReference type="PROSITE" id="PS50937">
    <property type="entry name" value="HTH_MERR_2"/>
    <property type="match status" value="1"/>
</dbReference>
<organism evidence="3 4">
    <name type="scientific">Kibdelosporangium phytohabitans</name>
    <dbReference type="NCBI Taxonomy" id="860235"/>
    <lineage>
        <taxon>Bacteria</taxon>
        <taxon>Bacillati</taxon>
        <taxon>Actinomycetota</taxon>
        <taxon>Actinomycetes</taxon>
        <taxon>Pseudonocardiales</taxon>
        <taxon>Pseudonocardiaceae</taxon>
        <taxon>Kibdelosporangium</taxon>
    </lineage>
</organism>
<dbReference type="SUPFAM" id="SSF46955">
    <property type="entry name" value="Putative DNA-binding domain"/>
    <property type="match status" value="1"/>
</dbReference>
<dbReference type="Gene3D" id="1.10.1660.10">
    <property type="match status" value="1"/>
</dbReference>
<dbReference type="InterPro" id="IPR009061">
    <property type="entry name" value="DNA-bd_dom_put_sf"/>
</dbReference>
<dbReference type="AlphaFoldDB" id="A0A0N9I9H1"/>
<dbReference type="GO" id="GO:0003677">
    <property type="term" value="F:DNA binding"/>
    <property type="evidence" value="ECO:0007669"/>
    <property type="project" value="UniProtKB-KW"/>
</dbReference>
<protein>
    <recommendedName>
        <fullName evidence="2">HTH merR-type domain-containing protein</fullName>
    </recommendedName>
</protein>
<dbReference type="KEGG" id="kphy:AOZ06_50185"/>
<keyword evidence="4" id="KW-1185">Reference proteome</keyword>
<dbReference type="OrthoDB" id="9802039at2"/>
<evidence type="ECO:0000313" key="4">
    <source>
        <dbReference type="Proteomes" id="UP000063699"/>
    </source>
</evidence>
<dbReference type="InterPro" id="IPR000551">
    <property type="entry name" value="MerR-type_HTH_dom"/>
</dbReference>
<dbReference type="PANTHER" id="PTHR30204">
    <property type="entry name" value="REDOX-CYCLING DRUG-SENSING TRANSCRIPTIONAL ACTIVATOR SOXR"/>
    <property type="match status" value="1"/>
</dbReference>
<dbReference type="EMBL" id="CP012752">
    <property type="protein sequence ID" value="ALG15658.1"/>
    <property type="molecule type" value="Genomic_DNA"/>
</dbReference>
<dbReference type="InterPro" id="IPR047057">
    <property type="entry name" value="MerR_fam"/>
</dbReference>
<feature type="domain" description="HTH merR-type" evidence="2">
    <location>
        <begin position="7"/>
        <end position="75"/>
    </location>
</feature>
<evidence type="ECO:0000259" key="2">
    <source>
        <dbReference type="PROSITE" id="PS50937"/>
    </source>
</evidence>